<name>A0ACD3BH81_9AGAR</name>
<evidence type="ECO:0000313" key="2">
    <source>
        <dbReference type="Proteomes" id="UP000308600"/>
    </source>
</evidence>
<evidence type="ECO:0000313" key="1">
    <source>
        <dbReference type="EMBL" id="TFK77468.1"/>
    </source>
</evidence>
<dbReference type="EMBL" id="ML208259">
    <property type="protein sequence ID" value="TFK77468.1"/>
    <property type="molecule type" value="Genomic_DNA"/>
</dbReference>
<proteinExistence type="predicted"/>
<gene>
    <name evidence="1" type="ORF">BDN72DRAFT_953901</name>
</gene>
<dbReference type="Proteomes" id="UP000308600">
    <property type="component" value="Unassembled WGS sequence"/>
</dbReference>
<sequence length="527" mass="59601">MASDDEYEADSFADFTEDDYLQIDVVTAIAESLHPSVNNTTAGPAITIELEEGELQGEGESSDTTCKGKGKEKEVDVEALIAARNKLPLIKGYRRKGILYVSDLASSVWCEVQYEYGLLQRRWRPVWQRPTTFKSRKGKEITVQTAIADKNDQITQRGKAVHKDLELEVLPERMLVGIVTDEEHEALHMLNMYACMQILLTDGLTREIPIYGIIQDNVVMGIIDEIIVVGEIEKDEPTEGSPEKRRKLDPKPDKEQHNLEDCIAPSKGKGRAQGSPMKLRLLDSKTRRVMYPPSDDDAKGSRMQLMLYHRLLNDLLSPEFDFFRLWAKIGLDPDKKFSEKFIGEAGLSNKDGQVVYDCLSGVEKLWQGLRDSFGPVTIDPVLTLVYRWVPEGGPIGRSKVKRIRDDEDVTVQGAIELSLQDLKRTLACKAPLPGQPKVDEASVPPVEGLIVEEDTAHKVICTKEFLYDANLLDPHVADNLDWWHGRREARGVPIQHAWRCHQCEYQDGCEWIEQKATEHAKTRASRR</sequence>
<organism evidence="1 2">
    <name type="scientific">Pluteus cervinus</name>
    <dbReference type="NCBI Taxonomy" id="181527"/>
    <lineage>
        <taxon>Eukaryota</taxon>
        <taxon>Fungi</taxon>
        <taxon>Dikarya</taxon>
        <taxon>Basidiomycota</taxon>
        <taxon>Agaricomycotina</taxon>
        <taxon>Agaricomycetes</taxon>
        <taxon>Agaricomycetidae</taxon>
        <taxon>Agaricales</taxon>
        <taxon>Pluteineae</taxon>
        <taxon>Pluteaceae</taxon>
        <taxon>Pluteus</taxon>
    </lineage>
</organism>
<reference evidence="1 2" key="1">
    <citation type="journal article" date="2019" name="Nat. Ecol. Evol.">
        <title>Megaphylogeny resolves global patterns of mushroom evolution.</title>
        <authorList>
            <person name="Varga T."/>
            <person name="Krizsan K."/>
            <person name="Foldi C."/>
            <person name="Dima B."/>
            <person name="Sanchez-Garcia M."/>
            <person name="Sanchez-Ramirez S."/>
            <person name="Szollosi G.J."/>
            <person name="Szarkandi J.G."/>
            <person name="Papp V."/>
            <person name="Albert L."/>
            <person name="Andreopoulos W."/>
            <person name="Angelini C."/>
            <person name="Antonin V."/>
            <person name="Barry K.W."/>
            <person name="Bougher N.L."/>
            <person name="Buchanan P."/>
            <person name="Buyck B."/>
            <person name="Bense V."/>
            <person name="Catcheside P."/>
            <person name="Chovatia M."/>
            <person name="Cooper J."/>
            <person name="Damon W."/>
            <person name="Desjardin D."/>
            <person name="Finy P."/>
            <person name="Geml J."/>
            <person name="Haridas S."/>
            <person name="Hughes K."/>
            <person name="Justo A."/>
            <person name="Karasinski D."/>
            <person name="Kautmanova I."/>
            <person name="Kiss B."/>
            <person name="Kocsube S."/>
            <person name="Kotiranta H."/>
            <person name="LaButti K.M."/>
            <person name="Lechner B.E."/>
            <person name="Liimatainen K."/>
            <person name="Lipzen A."/>
            <person name="Lukacs Z."/>
            <person name="Mihaltcheva S."/>
            <person name="Morgado L.N."/>
            <person name="Niskanen T."/>
            <person name="Noordeloos M.E."/>
            <person name="Ohm R.A."/>
            <person name="Ortiz-Santana B."/>
            <person name="Ovrebo C."/>
            <person name="Racz N."/>
            <person name="Riley R."/>
            <person name="Savchenko A."/>
            <person name="Shiryaev A."/>
            <person name="Soop K."/>
            <person name="Spirin V."/>
            <person name="Szebenyi C."/>
            <person name="Tomsovsky M."/>
            <person name="Tulloss R.E."/>
            <person name="Uehling J."/>
            <person name="Grigoriev I.V."/>
            <person name="Vagvolgyi C."/>
            <person name="Papp T."/>
            <person name="Martin F.M."/>
            <person name="Miettinen O."/>
            <person name="Hibbett D.S."/>
            <person name="Nagy L.G."/>
        </authorList>
    </citation>
    <scope>NUCLEOTIDE SEQUENCE [LARGE SCALE GENOMIC DNA]</scope>
    <source>
        <strain evidence="1 2">NL-1719</strain>
    </source>
</reference>
<accession>A0ACD3BH81</accession>
<protein>
    <submittedName>
        <fullName evidence="1">Uncharacterized protein</fullName>
    </submittedName>
</protein>
<keyword evidence="2" id="KW-1185">Reference proteome</keyword>